<evidence type="ECO:0000313" key="2">
    <source>
        <dbReference type="Proteomes" id="UP000324222"/>
    </source>
</evidence>
<reference evidence="1 2" key="1">
    <citation type="submission" date="2019-05" db="EMBL/GenBank/DDBJ databases">
        <title>Another draft genome of Portunus trituberculatus and its Hox gene families provides insights of decapod evolution.</title>
        <authorList>
            <person name="Jeong J.-H."/>
            <person name="Song I."/>
            <person name="Kim S."/>
            <person name="Choi T."/>
            <person name="Kim D."/>
            <person name="Ryu S."/>
            <person name="Kim W."/>
        </authorList>
    </citation>
    <scope>NUCLEOTIDE SEQUENCE [LARGE SCALE GENOMIC DNA]</scope>
    <source>
        <tissue evidence="1">Muscle</tissue>
    </source>
</reference>
<proteinExistence type="predicted"/>
<name>A0A5B7H8U4_PORTR</name>
<organism evidence="1 2">
    <name type="scientific">Portunus trituberculatus</name>
    <name type="common">Swimming crab</name>
    <name type="synonym">Neptunus trituberculatus</name>
    <dbReference type="NCBI Taxonomy" id="210409"/>
    <lineage>
        <taxon>Eukaryota</taxon>
        <taxon>Metazoa</taxon>
        <taxon>Ecdysozoa</taxon>
        <taxon>Arthropoda</taxon>
        <taxon>Crustacea</taxon>
        <taxon>Multicrustacea</taxon>
        <taxon>Malacostraca</taxon>
        <taxon>Eumalacostraca</taxon>
        <taxon>Eucarida</taxon>
        <taxon>Decapoda</taxon>
        <taxon>Pleocyemata</taxon>
        <taxon>Brachyura</taxon>
        <taxon>Eubrachyura</taxon>
        <taxon>Portunoidea</taxon>
        <taxon>Portunidae</taxon>
        <taxon>Portuninae</taxon>
        <taxon>Portunus</taxon>
    </lineage>
</organism>
<sequence>MLTGNTKEKAPAVTSHLVDLQAHHVPHCTTSPKPQTPHDLAFVARMLPRPNMKHGDASSTPHNTTLPYIELLVGE</sequence>
<comment type="caution">
    <text evidence="1">The sequence shown here is derived from an EMBL/GenBank/DDBJ whole genome shotgun (WGS) entry which is preliminary data.</text>
</comment>
<evidence type="ECO:0000313" key="1">
    <source>
        <dbReference type="EMBL" id="MPC66279.1"/>
    </source>
</evidence>
<protein>
    <submittedName>
        <fullName evidence="1">Uncharacterized protein</fullName>
    </submittedName>
</protein>
<keyword evidence="2" id="KW-1185">Reference proteome</keyword>
<accession>A0A5B7H8U4</accession>
<gene>
    <name evidence="1" type="ORF">E2C01_060426</name>
</gene>
<dbReference type="Proteomes" id="UP000324222">
    <property type="component" value="Unassembled WGS sequence"/>
</dbReference>
<dbReference type="AlphaFoldDB" id="A0A5B7H8U4"/>
<dbReference type="EMBL" id="VSRR010024559">
    <property type="protein sequence ID" value="MPC66279.1"/>
    <property type="molecule type" value="Genomic_DNA"/>
</dbReference>